<evidence type="ECO:0000313" key="2">
    <source>
        <dbReference type="Proteomes" id="UP001146351"/>
    </source>
</evidence>
<reference evidence="1" key="2">
    <citation type="journal article" date="2023" name="IMA Fungus">
        <title>Comparative genomic study of the Penicillium genus elucidates a diverse pangenome and 15 lateral gene transfer events.</title>
        <authorList>
            <person name="Petersen C."/>
            <person name="Sorensen T."/>
            <person name="Nielsen M.R."/>
            <person name="Sondergaard T.E."/>
            <person name="Sorensen J.L."/>
            <person name="Fitzpatrick D.A."/>
            <person name="Frisvad J.C."/>
            <person name="Nielsen K.L."/>
        </authorList>
    </citation>
    <scope>NUCLEOTIDE SEQUENCE</scope>
    <source>
        <strain evidence="1">IBT 21917</strain>
    </source>
</reference>
<comment type="caution">
    <text evidence="1">The sequence shown here is derived from an EMBL/GenBank/DDBJ whole genome shotgun (WGS) entry which is preliminary data.</text>
</comment>
<evidence type="ECO:0000313" key="1">
    <source>
        <dbReference type="EMBL" id="KAJ5179954.1"/>
    </source>
</evidence>
<organism evidence="1 2">
    <name type="scientific">Penicillium capsulatum</name>
    <dbReference type="NCBI Taxonomy" id="69766"/>
    <lineage>
        <taxon>Eukaryota</taxon>
        <taxon>Fungi</taxon>
        <taxon>Dikarya</taxon>
        <taxon>Ascomycota</taxon>
        <taxon>Pezizomycotina</taxon>
        <taxon>Eurotiomycetes</taxon>
        <taxon>Eurotiomycetidae</taxon>
        <taxon>Eurotiales</taxon>
        <taxon>Aspergillaceae</taxon>
        <taxon>Penicillium</taxon>
    </lineage>
</organism>
<dbReference type="Proteomes" id="UP001146351">
    <property type="component" value="Unassembled WGS sequence"/>
</dbReference>
<gene>
    <name evidence="1" type="ORF">N7492_003164</name>
</gene>
<dbReference type="EMBL" id="JAPQKO010000002">
    <property type="protein sequence ID" value="KAJ5179954.1"/>
    <property type="molecule type" value="Genomic_DNA"/>
</dbReference>
<name>A0A9W9IJ43_9EURO</name>
<reference evidence="1" key="1">
    <citation type="submission" date="2022-11" db="EMBL/GenBank/DDBJ databases">
        <authorList>
            <person name="Petersen C."/>
        </authorList>
    </citation>
    <scope>NUCLEOTIDE SEQUENCE</scope>
    <source>
        <strain evidence="1">IBT 21917</strain>
    </source>
</reference>
<proteinExistence type="predicted"/>
<keyword evidence="2" id="KW-1185">Reference proteome</keyword>
<sequence>MVSVKSPIRRASLDSDTIRSKLPLPHHVSYSTQITLFVAAVLDSRKGTNFVVLLATTFRFNRAV</sequence>
<accession>A0A9W9IJ43</accession>
<dbReference type="AlphaFoldDB" id="A0A9W9IJ43"/>
<protein>
    <submittedName>
        <fullName evidence="1">Uncharacterized protein</fullName>
    </submittedName>
</protein>